<dbReference type="OrthoDB" id="3373619at2"/>
<comment type="caution">
    <text evidence="2">The sequence shown here is derived from an EMBL/GenBank/DDBJ whole genome shotgun (WGS) entry which is preliminary data.</text>
</comment>
<feature type="chain" id="PRO_5001631388" description="Secreted protein" evidence="1">
    <location>
        <begin position="28"/>
        <end position="157"/>
    </location>
</feature>
<evidence type="ECO:0000256" key="1">
    <source>
        <dbReference type="SAM" id="SignalP"/>
    </source>
</evidence>
<evidence type="ECO:0000313" key="3">
    <source>
        <dbReference type="Proteomes" id="UP000027345"/>
    </source>
</evidence>
<reference evidence="2 3" key="1">
    <citation type="submission" date="2014-05" db="EMBL/GenBank/DDBJ databases">
        <title>Draft genome sequence of Amycolatopsis rifamycinica DSM 46095.</title>
        <authorList>
            <person name="Lal R."/>
            <person name="Saxena A."/>
            <person name="Kumari R."/>
            <person name="Mukherjee U."/>
            <person name="Singh P."/>
            <person name="Sangwan N."/>
            <person name="Mahato N.K."/>
        </authorList>
    </citation>
    <scope>NUCLEOTIDE SEQUENCE [LARGE SCALE GENOMIC DNA]</scope>
    <source>
        <strain evidence="2 3">DSM 46095</strain>
    </source>
</reference>
<organism evidence="2 3">
    <name type="scientific">Amycolatopsis rifamycinica</name>
    <dbReference type="NCBI Taxonomy" id="287986"/>
    <lineage>
        <taxon>Bacteria</taxon>
        <taxon>Bacillati</taxon>
        <taxon>Actinomycetota</taxon>
        <taxon>Actinomycetes</taxon>
        <taxon>Pseudonocardiales</taxon>
        <taxon>Pseudonocardiaceae</taxon>
        <taxon>Amycolatopsis</taxon>
    </lineage>
</organism>
<name>A0A066TRX7_9PSEU</name>
<dbReference type="AlphaFoldDB" id="A0A066TRX7"/>
<evidence type="ECO:0008006" key="4">
    <source>
        <dbReference type="Google" id="ProtNLM"/>
    </source>
</evidence>
<dbReference type="eggNOG" id="COG5640">
    <property type="taxonomic scope" value="Bacteria"/>
</dbReference>
<gene>
    <name evidence="2" type="ORF">DV20_42630</name>
</gene>
<dbReference type="Proteomes" id="UP000027345">
    <property type="component" value="Unassembled WGS sequence"/>
</dbReference>
<accession>A0A066TRX7</accession>
<sequence length="157" mass="16861">MKKFVRPLVAGALSAAVLPFVSGTAVADDVPPPIVEEYDYPGADAIYAQYHIRLLKGDGHILFTDCGATGPLVKVWSRIAERSYFCFRVTGESGFLTMDVPDVFAITGDTHELKATVVIKGTATPTDVIKNTYTPVGEGVDPQNGFTPLVELRSGRS</sequence>
<keyword evidence="1" id="KW-0732">Signal</keyword>
<dbReference type="STRING" id="287986.DV20_42630"/>
<proteinExistence type="predicted"/>
<dbReference type="EMBL" id="JMQI01000083">
    <property type="protein sequence ID" value="KDN16257.1"/>
    <property type="molecule type" value="Genomic_DNA"/>
</dbReference>
<evidence type="ECO:0000313" key="2">
    <source>
        <dbReference type="EMBL" id="KDN16257.1"/>
    </source>
</evidence>
<feature type="signal peptide" evidence="1">
    <location>
        <begin position="1"/>
        <end position="27"/>
    </location>
</feature>
<dbReference type="RefSeq" id="WP_051736355.1">
    <property type="nucleotide sequence ID" value="NZ_JMQI01000083.1"/>
</dbReference>
<keyword evidence="3" id="KW-1185">Reference proteome</keyword>
<protein>
    <recommendedName>
        <fullName evidence="4">Secreted protein</fullName>
    </recommendedName>
</protein>